<organism evidence="6 7">
    <name type="scientific">Chromobacterium sphagni</name>
    <dbReference type="NCBI Taxonomy" id="1903179"/>
    <lineage>
        <taxon>Bacteria</taxon>
        <taxon>Pseudomonadati</taxon>
        <taxon>Pseudomonadota</taxon>
        <taxon>Betaproteobacteria</taxon>
        <taxon>Neisseriales</taxon>
        <taxon>Chromobacteriaceae</taxon>
        <taxon>Chromobacterium</taxon>
    </lineage>
</organism>
<proteinExistence type="inferred from homology"/>
<evidence type="ECO:0000256" key="1">
    <source>
        <dbReference type="ARBA" id="ARBA00004418"/>
    </source>
</evidence>
<evidence type="ECO:0000256" key="5">
    <source>
        <dbReference type="SAM" id="SignalP"/>
    </source>
</evidence>
<keyword evidence="7" id="KW-1185">Reference proteome</keyword>
<comment type="caution">
    <text evidence="6">The sequence shown here is derived from an EMBL/GenBank/DDBJ whole genome shotgun (WGS) entry which is preliminary data.</text>
</comment>
<evidence type="ECO:0000313" key="6">
    <source>
        <dbReference type="EMBL" id="OHX22066.1"/>
    </source>
</evidence>
<dbReference type="Proteomes" id="UP000180280">
    <property type="component" value="Unassembled WGS sequence"/>
</dbReference>
<dbReference type="Gene3D" id="3.40.1420.10">
    <property type="entry name" value="Inhibitor of vertebrate lysozyme"/>
    <property type="match status" value="1"/>
</dbReference>
<dbReference type="InterPro" id="IPR014453">
    <property type="entry name" value="Inhibitor_vertebrate_lysozyme"/>
</dbReference>
<name>A0ABX3CIZ3_9NEIS</name>
<dbReference type="SUPFAM" id="SSF89872">
    <property type="entry name" value="Inhibitor of vertebrate lysozyme, Ivy"/>
    <property type="match status" value="1"/>
</dbReference>
<gene>
    <name evidence="6" type="ORF">BI344_00950</name>
</gene>
<comment type="subcellular location">
    <subcellularLocation>
        <location evidence="1">Periplasm</location>
    </subcellularLocation>
</comment>
<accession>A0ABX3CIZ3</accession>
<reference evidence="6 7" key="1">
    <citation type="submission" date="2016-09" db="EMBL/GenBank/DDBJ databases">
        <title>Chromobacterium muskegensis sp. nov., an insecticidal bacterium isolated from Sphagnum bogs.</title>
        <authorList>
            <person name="Sparks M.E."/>
            <person name="Blackburn M.B."/>
            <person name="Gundersen-Rindal D.E."/>
            <person name="Mitchell A."/>
            <person name="Farrar R."/>
            <person name="Kuhar D."/>
        </authorList>
    </citation>
    <scope>NUCLEOTIDE SEQUENCE [LARGE SCALE GENOMIC DNA]</scope>
    <source>
        <strain evidence="6 7">14B-1</strain>
    </source>
</reference>
<feature type="signal peptide" evidence="5">
    <location>
        <begin position="1"/>
        <end position="33"/>
    </location>
</feature>
<dbReference type="Pfam" id="PF08816">
    <property type="entry name" value="Ivy"/>
    <property type="match status" value="1"/>
</dbReference>
<evidence type="ECO:0000256" key="3">
    <source>
        <dbReference type="ARBA" id="ARBA00022729"/>
    </source>
</evidence>
<feature type="chain" id="PRO_5047347836" evidence="5">
    <location>
        <begin position="34"/>
        <end position="163"/>
    </location>
</feature>
<protein>
    <submittedName>
        <fullName evidence="6">Lysozyme inhibitor</fullName>
    </submittedName>
</protein>
<comment type="similarity">
    <text evidence="2">Belongs to the ivy family.</text>
</comment>
<evidence type="ECO:0000256" key="4">
    <source>
        <dbReference type="ARBA" id="ARBA00022764"/>
    </source>
</evidence>
<keyword evidence="4" id="KW-0574">Periplasm</keyword>
<dbReference type="InterPro" id="IPR036501">
    <property type="entry name" value="Inhibitor_vert_lysozyme_sf"/>
</dbReference>
<dbReference type="EMBL" id="MKCT01000001">
    <property type="protein sequence ID" value="OHX22066.1"/>
    <property type="molecule type" value="Genomic_DNA"/>
</dbReference>
<evidence type="ECO:0000256" key="2">
    <source>
        <dbReference type="ARBA" id="ARBA00009724"/>
    </source>
</evidence>
<dbReference type="PIRSF" id="PIRSF009103">
    <property type="entry name" value="Ivy"/>
    <property type="match status" value="1"/>
</dbReference>
<sequence length="163" mass="18335">MIRRRMAATMKLRYLALLPILLFPLLSAPPARAGDTATAVFAELPAQPAYHAAWQTMLAGEKKVPRWLSQARATSAPYHPVRIKDKDYLAGEMCKPHDCSASRFYGMFGADKRQAWGLLVTVADAPDAMEHPARHARYRWFGKPSAKLKAYLNDQLKADPNWK</sequence>
<evidence type="ECO:0000313" key="7">
    <source>
        <dbReference type="Proteomes" id="UP000180280"/>
    </source>
</evidence>
<keyword evidence="3 5" id="KW-0732">Signal</keyword>